<dbReference type="AlphaFoldDB" id="A0A4U1CYU2"/>
<accession>A0A4U1CYU2</accession>
<evidence type="ECO:0000256" key="1">
    <source>
        <dbReference type="SAM" id="Phobius"/>
    </source>
</evidence>
<evidence type="ECO:0000313" key="2">
    <source>
        <dbReference type="EMBL" id="TKC15195.1"/>
    </source>
</evidence>
<keyword evidence="1" id="KW-0472">Membrane</keyword>
<feature type="transmembrane region" description="Helical" evidence="1">
    <location>
        <begin position="7"/>
        <end position="26"/>
    </location>
</feature>
<dbReference type="EMBL" id="SWBM01000006">
    <property type="protein sequence ID" value="TKC15195.1"/>
    <property type="molecule type" value="Genomic_DNA"/>
</dbReference>
<gene>
    <name evidence="2" type="ORF">FA727_20145</name>
</gene>
<organism evidence="2 3">
    <name type="scientific">Robertmurraya kyonggiensis</name>
    <dbReference type="NCBI Taxonomy" id="1037680"/>
    <lineage>
        <taxon>Bacteria</taxon>
        <taxon>Bacillati</taxon>
        <taxon>Bacillota</taxon>
        <taxon>Bacilli</taxon>
        <taxon>Bacillales</taxon>
        <taxon>Bacillaceae</taxon>
        <taxon>Robertmurraya</taxon>
    </lineage>
</organism>
<keyword evidence="3" id="KW-1185">Reference proteome</keyword>
<sequence length="72" mass="7779">MGVFLYSFWGICIVLIIAGLLAYYIITGETPSELWQAASDTTAGTMLTIIFGAVILIAMITLAIKVTSPPRR</sequence>
<reference evidence="2 3" key="1">
    <citation type="journal article" date="2011" name="J. Microbiol.">
        <title>Bacillus kyonggiensis sp. nov., isolated from soil of a lettuce field.</title>
        <authorList>
            <person name="Dong K."/>
            <person name="Lee S."/>
        </authorList>
    </citation>
    <scope>NUCLEOTIDE SEQUENCE [LARGE SCALE GENOMIC DNA]</scope>
    <source>
        <strain evidence="2 3">NB22</strain>
    </source>
</reference>
<proteinExistence type="predicted"/>
<name>A0A4U1CYU2_9BACI</name>
<comment type="caution">
    <text evidence="2">The sequence shown here is derived from an EMBL/GenBank/DDBJ whole genome shotgun (WGS) entry which is preliminary data.</text>
</comment>
<protein>
    <submittedName>
        <fullName evidence="2">Uncharacterized protein</fullName>
    </submittedName>
</protein>
<evidence type="ECO:0000313" key="3">
    <source>
        <dbReference type="Proteomes" id="UP000307756"/>
    </source>
</evidence>
<feature type="transmembrane region" description="Helical" evidence="1">
    <location>
        <begin position="46"/>
        <end position="64"/>
    </location>
</feature>
<dbReference type="Proteomes" id="UP000307756">
    <property type="component" value="Unassembled WGS sequence"/>
</dbReference>
<dbReference type="RefSeq" id="WP_136833275.1">
    <property type="nucleotide sequence ID" value="NZ_SWBM01000006.1"/>
</dbReference>
<keyword evidence="1" id="KW-0812">Transmembrane</keyword>
<keyword evidence="1" id="KW-1133">Transmembrane helix</keyword>